<feature type="transmembrane region" description="Helical" evidence="1">
    <location>
        <begin position="45"/>
        <end position="69"/>
    </location>
</feature>
<keyword evidence="1" id="KW-0472">Membrane</keyword>
<feature type="transmembrane region" description="Helical" evidence="1">
    <location>
        <begin position="16"/>
        <end position="33"/>
    </location>
</feature>
<evidence type="ECO:0000313" key="2">
    <source>
        <dbReference type="EMBL" id="QYZ71027.1"/>
    </source>
</evidence>
<reference evidence="2" key="1">
    <citation type="submission" date="2021-02" db="EMBL/GenBank/DDBJ databases">
        <title>Rhodobacter shimadae sp. nov., an aerobic anoxygenic phototrophic bacterium isolated from a hot spring.</title>
        <authorList>
            <person name="Muramatsu S."/>
            <person name="Haruta S."/>
            <person name="Hirose S."/>
            <person name="Hanada S."/>
        </authorList>
    </citation>
    <scope>NUCLEOTIDE SEQUENCE</scope>
    <source>
        <strain evidence="2">N10</strain>
    </source>
</reference>
<name>A0A8G0ZVR2_9RHOB</name>
<proteinExistence type="predicted"/>
<organism evidence="2 3">
    <name type="scientific">Neotabrizicola shimadae</name>
    <dbReference type="NCBI Taxonomy" id="2807096"/>
    <lineage>
        <taxon>Bacteria</taxon>
        <taxon>Pseudomonadati</taxon>
        <taxon>Pseudomonadota</taxon>
        <taxon>Alphaproteobacteria</taxon>
        <taxon>Rhodobacterales</taxon>
        <taxon>Paracoccaceae</taxon>
        <taxon>Neotabrizicola</taxon>
    </lineage>
</organism>
<protein>
    <submittedName>
        <fullName evidence="2">DUF5337 domain-containing protein</fullName>
    </submittedName>
</protein>
<sequence>MPRGPAPDQMQTARQARTVGIVLVATMAAWLLAQEIGRQYGWDARYAFLFDLAAGAAFIWALVVTYRIWRKRRD</sequence>
<evidence type="ECO:0000256" key="1">
    <source>
        <dbReference type="SAM" id="Phobius"/>
    </source>
</evidence>
<accession>A0A8G0ZVR2</accession>
<keyword evidence="3" id="KW-1185">Reference proteome</keyword>
<dbReference type="KEGG" id="nsm:JO391_05820"/>
<dbReference type="EMBL" id="CP069370">
    <property type="protein sequence ID" value="QYZ71027.1"/>
    <property type="molecule type" value="Genomic_DNA"/>
</dbReference>
<dbReference type="InterPro" id="IPR020308">
    <property type="entry name" value="Uncharacterised_Ynq1"/>
</dbReference>
<keyword evidence="1" id="KW-0812">Transmembrane</keyword>
<dbReference type="AlphaFoldDB" id="A0A8G0ZVR2"/>
<evidence type="ECO:0000313" key="3">
    <source>
        <dbReference type="Proteomes" id="UP000826300"/>
    </source>
</evidence>
<dbReference type="Pfam" id="PF17272">
    <property type="entry name" value="DUF5337"/>
    <property type="match status" value="1"/>
</dbReference>
<dbReference type="Proteomes" id="UP000826300">
    <property type="component" value="Chromosome"/>
</dbReference>
<gene>
    <name evidence="2" type="ORF">JO391_05820</name>
</gene>
<dbReference type="RefSeq" id="WP_220663291.1">
    <property type="nucleotide sequence ID" value="NZ_CP069370.1"/>
</dbReference>
<keyword evidence="1" id="KW-1133">Transmembrane helix</keyword>